<evidence type="ECO:0000313" key="3">
    <source>
        <dbReference type="Proteomes" id="UP000244932"/>
    </source>
</evidence>
<accession>A0A2R8AC41</accession>
<dbReference type="Pfam" id="PF07045">
    <property type="entry name" value="DUF1330"/>
    <property type="match status" value="1"/>
</dbReference>
<keyword evidence="3" id="KW-1185">Reference proteome</keyword>
<sequence length="94" mass="10466">MSAYIIARIEVTNPEAYMKYASQTVALAEKFGGTFLVKAGPMKQLEGDGPERHVVIQFPDMERAERFYASDEYAQILPIALNASKRDLVLVEGV</sequence>
<proteinExistence type="predicted"/>
<dbReference type="InterPro" id="IPR011008">
    <property type="entry name" value="Dimeric_a/b-barrel"/>
</dbReference>
<evidence type="ECO:0000259" key="1">
    <source>
        <dbReference type="Pfam" id="PF07045"/>
    </source>
</evidence>
<dbReference type="Proteomes" id="UP000244932">
    <property type="component" value="Unassembled WGS sequence"/>
</dbReference>
<dbReference type="PANTHER" id="PTHR41521:SF4">
    <property type="entry name" value="BLR0684 PROTEIN"/>
    <property type="match status" value="1"/>
</dbReference>
<reference evidence="2 3" key="1">
    <citation type="submission" date="2018-03" db="EMBL/GenBank/DDBJ databases">
        <authorList>
            <person name="Keele B.F."/>
        </authorList>
    </citation>
    <scope>NUCLEOTIDE SEQUENCE [LARGE SCALE GENOMIC DNA]</scope>
    <source>
        <strain evidence="2 3">CeCT 8812</strain>
    </source>
</reference>
<dbReference type="AlphaFoldDB" id="A0A2R8AC41"/>
<dbReference type="Gene3D" id="3.30.70.100">
    <property type="match status" value="1"/>
</dbReference>
<dbReference type="InterPro" id="IPR010753">
    <property type="entry name" value="DUF1330"/>
</dbReference>
<dbReference type="RefSeq" id="WP_108782289.1">
    <property type="nucleotide sequence ID" value="NZ_OMKW01000002.1"/>
</dbReference>
<dbReference type="PANTHER" id="PTHR41521">
    <property type="match status" value="1"/>
</dbReference>
<protein>
    <recommendedName>
        <fullName evidence="1">DUF1330 domain-containing protein</fullName>
    </recommendedName>
</protein>
<dbReference type="OrthoDB" id="9806380at2"/>
<name>A0A2R8AC41_9RHOB</name>
<gene>
    <name evidence="2" type="ORF">POI8812_01923</name>
</gene>
<feature type="domain" description="DUF1330" evidence="1">
    <location>
        <begin position="2"/>
        <end position="94"/>
    </location>
</feature>
<evidence type="ECO:0000313" key="2">
    <source>
        <dbReference type="EMBL" id="SPF29610.1"/>
    </source>
</evidence>
<dbReference type="SUPFAM" id="SSF54909">
    <property type="entry name" value="Dimeric alpha+beta barrel"/>
    <property type="match status" value="1"/>
</dbReference>
<organism evidence="2 3">
    <name type="scientific">Pontivivens insulae</name>
    <dbReference type="NCBI Taxonomy" id="1639689"/>
    <lineage>
        <taxon>Bacteria</taxon>
        <taxon>Pseudomonadati</taxon>
        <taxon>Pseudomonadota</taxon>
        <taxon>Alphaproteobacteria</taxon>
        <taxon>Rhodobacterales</taxon>
        <taxon>Paracoccaceae</taxon>
        <taxon>Pontivivens</taxon>
    </lineage>
</organism>
<dbReference type="EMBL" id="OMKW01000002">
    <property type="protein sequence ID" value="SPF29610.1"/>
    <property type="molecule type" value="Genomic_DNA"/>
</dbReference>